<protein>
    <submittedName>
        <fullName evidence="2">Ubiquitin-hydrolase Zn-finger-containing protein</fullName>
    </submittedName>
</protein>
<dbReference type="STRING" id="1296565.SAMN05660657_02216"/>
<dbReference type="Pfam" id="PF02148">
    <property type="entry name" value="zf-UBP"/>
    <property type="match status" value="1"/>
</dbReference>
<reference evidence="3" key="1">
    <citation type="submission" date="2016-10" db="EMBL/GenBank/DDBJ databases">
        <authorList>
            <person name="Varghese N."/>
            <person name="Submissions S."/>
        </authorList>
    </citation>
    <scope>NUCLEOTIDE SEQUENCE [LARGE SCALE GENOMIC DNA]</scope>
    <source>
        <strain evidence="3">DSM 46136</strain>
    </source>
</reference>
<dbReference type="InterPro" id="IPR013083">
    <property type="entry name" value="Znf_RING/FYVE/PHD"/>
</dbReference>
<dbReference type="SUPFAM" id="SSF57850">
    <property type="entry name" value="RING/U-box"/>
    <property type="match status" value="1"/>
</dbReference>
<dbReference type="InterPro" id="IPR001607">
    <property type="entry name" value="Znf_UBP"/>
</dbReference>
<name>A0A1I6ZTJ4_9ACTN</name>
<dbReference type="EMBL" id="FPBA01000006">
    <property type="protein sequence ID" value="SFT66018.1"/>
    <property type="molecule type" value="Genomic_DNA"/>
</dbReference>
<dbReference type="GO" id="GO:0016787">
    <property type="term" value="F:hydrolase activity"/>
    <property type="evidence" value="ECO:0007669"/>
    <property type="project" value="UniProtKB-KW"/>
</dbReference>
<accession>A0A1I6ZTJ4</accession>
<evidence type="ECO:0000313" key="2">
    <source>
        <dbReference type="EMBL" id="SFT66018.1"/>
    </source>
</evidence>
<evidence type="ECO:0000313" key="3">
    <source>
        <dbReference type="Proteomes" id="UP000199546"/>
    </source>
</evidence>
<dbReference type="PROSITE" id="PS50271">
    <property type="entry name" value="ZF_UBP"/>
    <property type="match status" value="1"/>
</dbReference>
<proteinExistence type="predicted"/>
<dbReference type="Gene3D" id="3.30.40.10">
    <property type="entry name" value="Zinc/RING finger domain, C3HC4 (zinc finger)"/>
    <property type="match status" value="1"/>
</dbReference>
<sequence>MTTCGHLDQVQDVTADSAEGCTDCLAIGSRWVHLRMCLSCGHVACCDSSPNRHATAHSGASGHPLIRSVEPGESWRWCYVDQALV</sequence>
<dbReference type="Proteomes" id="UP000199546">
    <property type="component" value="Unassembled WGS sequence"/>
</dbReference>
<dbReference type="AlphaFoldDB" id="A0A1I6ZTJ4"/>
<organism evidence="2 3">
    <name type="scientific">Geodermatophilus amargosae</name>
    <dbReference type="NCBI Taxonomy" id="1296565"/>
    <lineage>
        <taxon>Bacteria</taxon>
        <taxon>Bacillati</taxon>
        <taxon>Actinomycetota</taxon>
        <taxon>Actinomycetes</taxon>
        <taxon>Geodermatophilales</taxon>
        <taxon>Geodermatophilaceae</taxon>
        <taxon>Geodermatophilus</taxon>
    </lineage>
</organism>
<gene>
    <name evidence="2" type="ORF">SAMN05660657_02216</name>
</gene>
<keyword evidence="2" id="KW-0378">Hydrolase</keyword>
<dbReference type="OrthoDB" id="120315at2"/>
<dbReference type="RefSeq" id="WP_093579444.1">
    <property type="nucleotide sequence ID" value="NZ_FPBA01000006.1"/>
</dbReference>
<dbReference type="GO" id="GO:0008270">
    <property type="term" value="F:zinc ion binding"/>
    <property type="evidence" value="ECO:0007669"/>
    <property type="project" value="InterPro"/>
</dbReference>
<feature type="domain" description="UBP-type" evidence="1">
    <location>
        <begin position="2"/>
        <end position="85"/>
    </location>
</feature>
<evidence type="ECO:0000259" key="1">
    <source>
        <dbReference type="PROSITE" id="PS50271"/>
    </source>
</evidence>
<keyword evidence="3" id="KW-1185">Reference proteome</keyword>